<dbReference type="InterPro" id="IPR018164">
    <property type="entry name" value="Ala-tRNA-synth_IIc_N"/>
</dbReference>
<reference evidence="6 7" key="1">
    <citation type="submission" date="2023-02" db="EMBL/GenBank/DDBJ databases">
        <authorList>
            <person name="Olszewska D."/>
        </authorList>
    </citation>
    <scope>NUCLEOTIDE SEQUENCE [LARGE SCALE GENOMIC DNA]</scope>
    <source>
        <strain evidence="6 7">FDU301</strain>
    </source>
</reference>
<evidence type="ECO:0000256" key="2">
    <source>
        <dbReference type="ARBA" id="ARBA00004496"/>
    </source>
</evidence>
<evidence type="ECO:0000313" key="6">
    <source>
        <dbReference type="EMBL" id="MDD9786666.1"/>
    </source>
</evidence>
<dbReference type="SMART" id="SM00863">
    <property type="entry name" value="tRNA_SAD"/>
    <property type="match status" value="1"/>
</dbReference>
<sequence>MEEPKMEKEIFLENSYQTSCKTFIKEINENKVILNQTVFYPTGGGQPFDTGVIKQGDHEVEVVKVKREQGEIVHYVQNAENLTLGEATAHIDWDRRYRFMRYHTLLHVIAGHLYNKFGALATSNEIYEDNRARIDIKFEEEIPEDYFTVMEKEIQDIIEENHLISTRSLPREEVEKIPGSIKTVINLLPKSIQTIRLVEISELDEQACGGTHVKSTNEIGSFSFTKVKNKGKNGKRIEVILKD</sequence>
<comment type="caution">
    <text evidence="6">The sequence shown here is derived from an EMBL/GenBank/DDBJ whole genome shotgun (WGS) entry which is preliminary data.</text>
</comment>
<evidence type="ECO:0000256" key="3">
    <source>
        <dbReference type="ARBA" id="ARBA00022723"/>
    </source>
</evidence>
<proteinExistence type="predicted"/>
<dbReference type="InterPro" id="IPR018165">
    <property type="entry name" value="Ala-tRNA-synth_IIc_core"/>
</dbReference>
<dbReference type="Proteomes" id="UP001213771">
    <property type="component" value="Unassembled WGS sequence"/>
</dbReference>
<dbReference type="GO" id="GO:0046872">
    <property type="term" value="F:metal ion binding"/>
    <property type="evidence" value="ECO:0007669"/>
    <property type="project" value="UniProtKB-KW"/>
</dbReference>
<evidence type="ECO:0000259" key="5">
    <source>
        <dbReference type="PROSITE" id="PS50860"/>
    </source>
</evidence>
<name>A0ABD4X378_PRIMG</name>
<gene>
    <name evidence="6" type="ORF">PVE99_30370</name>
</gene>
<comment type="cofactor">
    <cofactor evidence="1">
        <name>Zn(2+)</name>
        <dbReference type="ChEBI" id="CHEBI:29105"/>
    </cofactor>
</comment>
<keyword evidence="4" id="KW-0862">Zinc</keyword>
<evidence type="ECO:0000256" key="4">
    <source>
        <dbReference type="ARBA" id="ARBA00022833"/>
    </source>
</evidence>
<dbReference type="InterPro" id="IPR051335">
    <property type="entry name" value="Alanyl-tRNA_Editing_Enzymes"/>
</dbReference>
<dbReference type="SUPFAM" id="SSF50447">
    <property type="entry name" value="Translation proteins"/>
    <property type="match status" value="1"/>
</dbReference>
<comment type="subcellular location">
    <subcellularLocation>
        <location evidence="2">Cytoplasm</location>
    </subcellularLocation>
</comment>
<organism evidence="6 7">
    <name type="scientific">Priestia megaterium</name>
    <name type="common">Bacillus megaterium</name>
    <dbReference type="NCBI Taxonomy" id="1404"/>
    <lineage>
        <taxon>Bacteria</taxon>
        <taxon>Bacillati</taxon>
        <taxon>Bacillota</taxon>
        <taxon>Bacilli</taxon>
        <taxon>Bacillales</taxon>
        <taxon>Bacillaceae</taxon>
        <taxon>Priestia</taxon>
    </lineage>
</organism>
<evidence type="ECO:0000313" key="7">
    <source>
        <dbReference type="Proteomes" id="UP001213771"/>
    </source>
</evidence>
<dbReference type="Gene3D" id="2.40.30.130">
    <property type="match status" value="1"/>
</dbReference>
<dbReference type="InterPro" id="IPR018163">
    <property type="entry name" value="Thr/Ala-tRNA-synth_IIc_edit"/>
</dbReference>
<dbReference type="GO" id="GO:0005737">
    <property type="term" value="C:cytoplasm"/>
    <property type="evidence" value="ECO:0007669"/>
    <property type="project" value="UniProtKB-SubCell"/>
</dbReference>
<feature type="domain" description="Alanyl-transfer RNA synthetases family profile" evidence="5">
    <location>
        <begin position="1"/>
        <end position="243"/>
    </location>
</feature>
<dbReference type="Pfam" id="PF07973">
    <property type="entry name" value="tRNA_SAD"/>
    <property type="match status" value="1"/>
</dbReference>
<protein>
    <submittedName>
        <fullName evidence="6">Alanyl-tRNA editing protein</fullName>
    </submittedName>
</protein>
<keyword evidence="3" id="KW-0479">Metal-binding</keyword>
<dbReference type="RefSeq" id="WP_274589497.1">
    <property type="nucleotide sequence ID" value="NZ_JARAOX010000241.1"/>
</dbReference>
<evidence type="ECO:0000256" key="1">
    <source>
        <dbReference type="ARBA" id="ARBA00001947"/>
    </source>
</evidence>
<accession>A0ABD4X378</accession>
<dbReference type="Pfam" id="PF01411">
    <property type="entry name" value="tRNA-synt_2c"/>
    <property type="match status" value="1"/>
</dbReference>
<dbReference type="InterPro" id="IPR009000">
    <property type="entry name" value="Transl_B-barrel_sf"/>
</dbReference>
<dbReference type="EMBL" id="JARAOX010000241">
    <property type="protein sequence ID" value="MDD9786666.1"/>
    <property type="molecule type" value="Genomic_DNA"/>
</dbReference>
<dbReference type="PROSITE" id="PS50860">
    <property type="entry name" value="AA_TRNA_LIGASE_II_ALA"/>
    <property type="match status" value="1"/>
</dbReference>
<dbReference type="PANTHER" id="PTHR43462">
    <property type="entry name" value="ALANYL-TRNA EDITING PROTEIN"/>
    <property type="match status" value="1"/>
</dbReference>
<dbReference type="Gene3D" id="3.30.980.10">
    <property type="entry name" value="Threonyl-trna Synthetase, Chain A, domain 2"/>
    <property type="match status" value="1"/>
</dbReference>
<dbReference type="GO" id="GO:0002161">
    <property type="term" value="F:aminoacyl-tRNA deacylase activity"/>
    <property type="evidence" value="ECO:0007669"/>
    <property type="project" value="UniProtKB-ARBA"/>
</dbReference>
<dbReference type="PANTHER" id="PTHR43462:SF1">
    <property type="entry name" value="ALANYL-TRNA EDITING PROTEIN AARSD1"/>
    <property type="match status" value="1"/>
</dbReference>
<dbReference type="AlphaFoldDB" id="A0ABD4X378"/>
<dbReference type="InterPro" id="IPR012947">
    <property type="entry name" value="tRNA_SAD"/>
</dbReference>
<dbReference type="SUPFAM" id="SSF55186">
    <property type="entry name" value="ThrRS/AlaRS common domain"/>
    <property type="match status" value="1"/>
</dbReference>